<organism evidence="1 2">
    <name type="scientific">Parelaphostrongylus tenuis</name>
    <name type="common">Meningeal worm</name>
    <dbReference type="NCBI Taxonomy" id="148309"/>
    <lineage>
        <taxon>Eukaryota</taxon>
        <taxon>Metazoa</taxon>
        <taxon>Ecdysozoa</taxon>
        <taxon>Nematoda</taxon>
        <taxon>Chromadorea</taxon>
        <taxon>Rhabditida</taxon>
        <taxon>Rhabditina</taxon>
        <taxon>Rhabditomorpha</taxon>
        <taxon>Strongyloidea</taxon>
        <taxon>Metastrongylidae</taxon>
        <taxon>Parelaphostrongylus</taxon>
    </lineage>
</organism>
<comment type="caution">
    <text evidence="1">The sequence shown here is derived from an EMBL/GenBank/DDBJ whole genome shotgun (WGS) entry which is preliminary data.</text>
</comment>
<dbReference type="Proteomes" id="UP001196413">
    <property type="component" value="Unassembled WGS sequence"/>
</dbReference>
<evidence type="ECO:0000313" key="1">
    <source>
        <dbReference type="EMBL" id="KAJ1349851.1"/>
    </source>
</evidence>
<dbReference type="EMBL" id="JAHQIW010000754">
    <property type="protein sequence ID" value="KAJ1349851.1"/>
    <property type="molecule type" value="Genomic_DNA"/>
</dbReference>
<protein>
    <submittedName>
        <fullName evidence="1">Uncharacterized protein</fullName>
    </submittedName>
</protein>
<sequence>MIIQLNDDNYELRSCFEYCNDMLRANVLYEVELRAYMITNVAMGSALFSIDGTEVESRTMKTRVVGN</sequence>
<gene>
    <name evidence="1" type="ORF">KIN20_005507</name>
</gene>
<reference evidence="1" key="1">
    <citation type="submission" date="2021-06" db="EMBL/GenBank/DDBJ databases">
        <title>Parelaphostrongylus tenuis whole genome reference sequence.</title>
        <authorList>
            <person name="Garwood T.J."/>
            <person name="Larsen P.A."/>
            <person name="Fountain-Jones N.M."/>
            <person name="Garbe J.R."/>
            <person name="Macchietto M.G."/>
            <person name="Kania S.A."/>
            <person name="Gerhold R.W."/>
            <person name="Richards J.E."/>
            <person name="Wolf T.M."/>
        </authorList>
    </citation>
    <scope>NUCLEOTIDE SEQUENCE</scope>
    <source>
        <strain evidence="1">MNPRO001-30</strain>
        <tissue evidence="1">Meninges</tissue>
    </source>
</reference>
<keyword evidence="2" id="KW-1185">Reference proteome</keyword>
<name>A0AAD5MIT3_PARTN</name>
<evidence type="ECO:0000313" key="2">
    <source>
        <dbReference type="Proteomes" id="UP001196413"/>
    </source>
</evidence>
<dbReference type="AlphaFoldDB" id="A0AAD5MIT3"/>
<accession>A0AAD5MIT3</accession>
<proteinExistence type="predicted"/>